<feature type="domain" description="RNA polymerase sigma factor 70 region 4 type 2" evidence="3">
    <location>
        <begin position="107"/>
        <end position="157"/>
    </location>
</feature>
<dbReference type="SUPFAM" id="SSF54427">
    <property type="entry name" value="NTF2-like"/>
    <property type="match status" value="1"/>
</dbReference>
<sequence>MEAHEVFQCYKRIGFTTAYQMLGTIQDTEDILQDVYLLSDKVDWAVVRDPKSYFTRMVINSCKNRLKSARDQKEVYPGPWLPEPIIIDDLHDPLHHVIQTEKITYALTVLIQSLTDLERTVFVLREVLVFEYSEISSILERSEPAVRKIFSRTKQKLEDKTGKLNDLLPIDSKLVSLFIDGAETGDFTAFIELLTGDVELISDGGGKVLAALRPIVSKVRVKAFLEGIYRKGSFIGAYHMVWVFGGFAIVQEIQGEPVKIILFNHGKEGIKNVYFVMNPDKIFLVNMSQIIPPFCLN</sequence>
<dbReference type="InterPro" id="IPR007627">
    <property type="entry name" value="RNA_pol_sigma70_r2"/>
</dbReference>
<dbReference type="InterPro" id="IPR032710">
    <property type="entry name" value="NTF2-like_dom_sf"/>
</dbReference>
<gene>
    <name evidence="4" type="ORF">SAMN05216179_1634</name>
</gene>
<proteinExistence type="predicted"/>
<organism evidence="4 5">
    <name type="scientific">Gracilibacillus kekensis</name>
    <dbReference type="NCBI Taxonomy" id="1027249"/>
    <lineage>
        <taxon>Bacteria</taxon>
        <taxon>Bacillati</taxon>
        <taxon>Bacillota</taxon>
        <taxon>Bacilli</taxon>
        <taxon>Bacillales</taxon>
        <taxon>Bacillaceae</taxon>
        <taxon>Gracilibacillus</taxon>
    </lineage>
</organism>
<protein>
    <submittedName>
        <fullName evidence="4">RNA polymerase sigma-70 factor, ECF subfamily</fullName>
    </submittedName>
</protein>
<dbReference type="GO" id="GO:0003677">
    <property type="term" value="F:DNA binding"/>
    <property type="evidence" value="ECO:0007669"/>
    <property type="project" value="InterPro"/>
</dbReference>
<feature type="domain" description="RNA polymerase sigma-70 region 2" evidence="2">
    <location>
        <begin position="7"/>
        <end position="70"/>
    </location>
</feature>
<dbReference type="GO" id="GO:0016987">
    <property type="term" value="F:sigma factor activity"/>
    <property type="evidence" value="ECO:0007669"/>
    <property type="project" value="InterPro"/>
</dbReference>
<dbReference type="SUPFAM" id="SSF88946">
    <property type="entry name" value="Sigma2 domain of RNA polymerase sigma factors"/>
    <property type="match status" value="1"/>
</dbReference>
<dbReference type="InterPro" id="IPR013249">
    <property type="entry name" value="RNA_pol_sigma70_r4_t2"/>
</dbReference>
<dbReference type="InterPro" id="IPR013324">
    <property type="entry name" value="RNA_pol_sigma_r3/r4-like"/>
</dbReference>
<dbReference type="InterPro" id="IPR014284">
    <property type="entry name" value="RNA_pol_sigma-70_dom"/>
</dbReference>
<evidence type="ECO:0000256" key="1">
    <source>
        <dbReference type="ARBA" id="ARBA00011344"/>
    </source>
</evidence>
<accession>A0A1M7NMJ2</accession>
<dbReference type="InterPro" id="IPR052704">
    <property type="entry name" value="ECF_Sigma-70_Domain"/>
</dbReference>
<evidence type="ECO:0000313" key="5">
    <source>
        <dbReference type="Proteomes" id="UP000184184"/>
    </source>
</evidence>
<name>A0A1M7NMJ2_9BACI</name>
<dbReference type="InterPro" id="IPR036388">
    <property type="entry name" value="WH-like_DNA-bd_sf"/>
</dbReference>
<dbReference type="STRING" id="1027249.SAMN05216179_1634"/>
<keyword evidence="5" id="KW-1185">Reference proteome</keyword>
<dbReference type="RefSeq" id="WP_073201371.1">
    <property type="nucleotide sequence ID" value="NZ_FRCZ01000003.1"/>
</dbReference>
<evidence type="ECO:0000259" key="2">
    <source>
        <dbReference type="Pfam" id="PF04542"/>
    </source>
</evidence>
<dbReference type="AlphaFoldDB" id="A0A1M7NMJ2"/>
<dbReference type="PANTHER" id="PTHR30173">
    <property type="entry name" value="SIGMA 19 FACTOR"/>
    <property type="match status" value="1"/>
</dbReference>
<dbReference type="OrthoDB" id="3211555at2"/>
<dbReference type="EMBL" id="FRCZ01000003">
    <property type="protein sequence ID" value="SHN05116.1"/>
    <property type="molecule type" value="Genomic_DNA"/>
</dbReference>
<dbReference type="PANTHER" id="PTHR30173:SF36">
    <property type="entry name" value="ECF RNA POLYMERASE SIGMA FACTOR SIGJ"/>
    <property type="match status" value="1"/>
</dbReference>
<reference evidence="4 5" key="1">
    <citation type="submission" date="2016-11" db="EMBL/GenBank/DDBJ databases">
        <authorList>
            <person name="Jaros S."/>
            <person name="Januszkiewicz K."/>
            <person name="Wedrychowicz H."/>
        </authorList>
    </citation>
    <scope>NUCLEOTIDE SEQUENCE [LARGE SCALE GENOMIC DNA]</scope>
    <source>
        <strain evidence="4 5">CGMCC 1.10681</strain>
    </source>
</reference>
<dbReference type="Proteomes" id="UP000184184">
    <property type="component" value="Unassembled WGS sequence"/>
</dbReference>
<comment type="subunit">
    <text evidence="1">Interacts transiently with the RNA polymerase catalytic core formed by RpoA, RpoB, RpoC and RpoZ (2 alpha, 1 beta, 1 beta' and 1 omega subunit) to form the RNA polymerase holoenzyme that can initiate transcription.</text>
</comment>
<evidence type="ECO:0000313" key="4">
    <source>
        <dbReference type="EMBL" id="SHN05116.1"/>
    </source>
</evidence>
<dbReference type="Pfam" id="PF08281">
    <property type="entry name" value="Sigma70_r4_2"/>
    <property type="match status" value="1"/>
</dbReference>
<dbReference type="InterPro" id="IPR013325">
    <property type="entry name" value="RNA_pol_sigma_r2"/>
</dbReference>
<dbReference type="Pfam" id="PF04542">
    <property type="entry name" value="Sigma70_r2"/>
    <property type="match status" value="1"/>
</dbReference>
<dbReference type="NCBIfam" id="TIGR02937">
    <property type="entry name" value="sigma70-ECF"/>
    <property type="match status" value="1"/>
</dbReference>
<dbReference type="Gene3D" id="1.10.10.10">
    <property type="entry name" value="Winged helix-like DNA-binding domain superfamily/Winged helix DNA-binding domain"/>
    <property type="match status" value="1"/>
</dbReference>
<dbReference type="GO" id="GO:0006352">
    <property type="term" value="P:DNA-templated transcription initiation"/>
    <property type="evidence" value="ECO:0007669"/>
    <property type="project" value="InterPro"/>
</dbReference>
<dbReference type="SUPFAM" id="SSF88659">
    <property type="entry name" value="Sigma3 and sigma4 domains of RNA polymerase sigma factors"/>
    <property type="match status" value="1"/>
</dbReference>
<evidence type="ECO:0000259" key="3">
    <source>
        <dbReference type="Pfam" id="PF08281"/>
    </source>
</evidence>